<dbReference type="InterPro" id="IPR036390">
    <property type="entry name" value="WH_DNA-bd_sf"/>
</dbReference>
<dbReference type="Pfam" id="PF00480">
    <property type="entry name" value="ROK"/>
    <property type="match status" value="1"/>
</dbReference>
<keyword evidence="2" id="KW-0614">Plasmid</keyword>
<geneLocation type="plasmid" evidence="3">
    <name>pDeide3</name>
</geneLocation>
<dbReference type="PANTHER" id="PTHR18964">
    <property type="entry name" value="ROK (REPRESSOR, ORF, KINASE) FAMILY"/>
    <property type="match status" value="1"/>
</dbReference>
<dbReference type="AlphaFoldDB" id="C1D3P7"/>
<dbReference type="RefSeq" id="WP_012694999.1">
    <property type="nucleotide sequence ID" value="NC_012528.1"/>
</dbReference>
<gene>
    <name evidence="2" type="ordered locus">Deide_3p01800</name>
</gene>
<keyword evidence="3" id="KW-1185">Reference proteome</keyword>
<dbReference type="Gene3D" id="3.30.420.40">
    <property type="match status" value="2"/>
</dbReference>
<evidence type="ECO:0000256" key="1">
    <source>
        <dbReference type="ARBA" id="ARBA00006479"/>
    </source>
</evidence>
<dbReference type="SUPFAM" id="SSF46785">
    <property type="entry name" value="Winged helix' DNA-binding domain"/>
    <property type="match status" value="1"/>
</dbReference>
<dbReference type="OrthoDB" id="59282at2"/>
<dbReference type="KEGG" id="ddr:Deide_3p01800"/>
<dbReference type="SUPFAM" id="SSF53067">
    <property type="entry name" value="Actin-like ATPase domain"/>
    <property type="match status" value="1"/>
</dbReference>
<accession>C1D3P7</accession>
<protein>
    <submittedName>
        <fullName evidence="2">Putative transcriptional regulator, ROK family</fullName>
    </submittedName>
</protein>
<comment type="similarity">
    <text evidence="1">Belongs to the ROK (NagC/XylR) family.</text>
</comment>
<evidence type="ECO:0000313" key="3">
    <source>
        <dbReference type="Proteomes" id="UP000002208"/>
    </source>
</evidence>
<dbReference type="Gene3D" id="1.10.10.10">
    <property type="entry name" value="Winged helix-like DNA-binding domain superfamily/Winged helix DNA-binding domain"/>
    <property type="match status" value="1"/>
</dbReference>
<name>C1D3P7_DEIDV</name>
<dbReference type="InterPro" id="IPR000600">
    <property type="entry name" value="ROK"/>
</dbReference>
<sequence>MTNPNPLRRKNRTALLQLLFQHGPLSKTALAQNSGLSSVTVNAIINELLDAQLLVEIGKTGGNAGRPAGILDFHPQLSTVAGIDVQPKCLSVVTSNLRGEARSQRTLPAEPAYVTESLLNAIDELAQTMPHGPVGHIALSVPAPVNPITLKLLEPNSLPELDLPHIINHCTARGITLLADNDANLAAVAERAYGCARGHTNFGVLVTRDSGIGMGLVLDGRLFQGDDGQAGELALAYWPLNGEPVPIEHLPPREQDIAIAYLVSGNAVTLNLSQLVVYQANPDPNSDLIHRLRQLLPDRIPVCESLVAAEGPVLGALTMAVASHAEQLFTTHPTPAPVPTPSRDASGG</sequence>
<evidence type="ECO:0000313" key="2">
    <source>
        <dbReference type="EMBL" id="ACO48126.1"/>
    </source>
</evidence>
<dbReference type="InterPro" id="IPR043129">
    <property type="entry name" value="ATPase_NBD"/>
</dbReference>
<proteinExistence type="inferred from homology"/>
<dbReference type="EMBL" id="CP001117">
    <property type="protein sequence ID" value="ACO48126.1"/>
    <property type="molecule type" value="Genomic_DNA"/>
</dbReference>
<dbReference type="InterPro" id="IPR036388">
    <property type="entry name" value="WH-like_DNA-bd_sf"/>
</dbReference>
<dbReference type="Pfam" id="PF13412">
    <property type="entry name" value="HTH_24"/>
    <property type="match status" value="1"/>
</dbReference>
<dbReference type="HOGENOM" id="CLU_796250_0_0_0"/>
<dbReference type="PANTHER" id="PTHR18964:SF149">
    <property type="entry name" value="BIFUNCTIONAL UDP-N-ACETYLGLUCOSAMINE 2-EPIMERASE_N-ACETYLMANNOSAMINE KINASE"/>
    <property type="match status" value="1"/>
</dbReference>
<dbReference type="CDD" id="cd23763">
    <property type="entry name" value="ASKHA_ATPase_ROK"/>
    <property type="match status" value="1"/>
</dbReference>
<reference evidence="2 3" key="1">
    <citation type="journal article" date="2009" name="PLoS Genet.">
        <title>Alliance of proteomics and genomics to unravel the specificities of Sahara bacterium Deinococcus deserti.</title>
        <authorList>
            <person name="de Groot A."/>
            <person name="Dulermo R."/>
            <person name="Ortet P."/>
            <person name="Blanchard L."/>
            <person name="Guerin P."/>
            <person name="Fernandez B."/>
            <person name="Vacherie B."/>
            <person name="Dossat C."/>
            <person name="Jolivet E."/>
            <person name="Siguier P."/>
            <person name="Chandler M."/>
            <person name="Barakat M."/>
            <person name="Dedieu A."/>
            <person name="Barbe V."/>
            <person name="Heulin T."/>
            <person name="Sommer S."/>
            <person name="Achouak W."/>
            <person name="Armengaud J."/>
        </authorList>
    </citation>
    <scope>NUCLEOTIDE SEQUENCE [LARGE SCALE GENOMIC DNA]</scope>
    <source>
        <strain evidence="3">DSM 17065 / CIP 109153 / LMG 22923 / VCD115</strain>
        <plasmid evidence="3">pDeide3</plasmid>
    </source>
</reference>
<dbReference type="Proteomes" id="UP000002208">
    <property type="component" value="Plasmid 3"/>
</dbReference>
<organism evidence="2 3">
    <name type="scientific">Deinococcus deserti (strain DSM 17065 / CIP 109153 / LMG 22923 / VCD115)</name>
    <dbReference type="NCBI Taxonomy" id="546414"/>
    <lineage>
        <taxon>Bacteria</taxon>
        <taxon>Thermotogati</taxon>
        <taxon>Deinococcota</taxon>
        <taxon>Deinococci</taxon>
        <taxon>Deinococcales</taxon>
        <taxon>Deinococcaceae</taxon>
        <taxon>Deinococcus</taxon>
    </lineage>
</organism>